<dbReference type="OrthoDB" id="299799at2157"/>
<name>A0A6B0SFJ6_9EURY</name>
<reference evidence="2 3" key="1">
    <citation type="submission" date="2019-12" db="EMBL/GenBank/DDBJ databases">
        <title>Isolation and characterization of three novel carbon monoxide-oxidizing members of Halobacteria from salione crusts and soils.</title>
        <authorList>
            <person name="Myers M.R."/>
            <person name="King G.M."/>
        </authorList>
    </citation>
    <scope>NUCLEOTIDE SEQUENCE [LARGE SCALE GENOMIC DNA]</scope>
    <source>
        <strain evidence="2 3">PCN9</strain>
    </source>
</reference>
<organism evidence="2 3">
    <name type="scientific">Halobacterium bonnevillei</name>
    <dbReference type="NCBI Taxonomy" id="2692200"/>
    <lineage>
        <taxon>Archaea</taxon>
        <taxon>Methanobacteriati</taxon>
        <taxon>Methanobacteriota</taxon>
        <taxon>Stenosarchaea group</taxon>
        <taxon>Halobacteria</taxon>
        <taxon>Halobacteriales</taxon>
        <taxon>Halobacteriaceae</taxon>
        <taxon>Halobacterium</taxon>
    </lineage>
</organism>
<protein>
    <submittedName>
        <fullName evidence="2">GNAT family N-acetyltransferase</fullName>
    </submittedName>
</protein>
<sequence length="197" mass="21650">MARERDSYSTRWYEPGDRGAVLDLYADTFGGGGDDWFDWKYVDNPRAAHVPILVAERDRDGAFAGARPQVPFRFRVGGEDVLGLRFGDTMVHPDHRRRGVFTQLVERALAHYAEMPTELCFNVPNDVARTGFLKAGGEVVAHLPSYYRVQRPGALADATANGGFAAATSRLGGPAVAGYLGVRDRLAPTHEQWPSSD</sequence>
<evidence type="ECO:0000313" key="2">
    <source>
        <dbReference type="EMBL" id="MXR20358.1"/>
    </source>
</evidence>
<feature type="non-terminal residue" evidence="2">
    <location>
        <position position="197"/>
    </location>
</feature>
<dbReference type="AlphaFoldDB" id="A0A6B0SFJ6"/>
<dbReference type="SUPFAM" id="SSF55729">
    <property type="entry name" value="Acyl-CoA N-acyltransferases (Nat)"/>
    <property type="match status" value="1"/>
</dbReference>
<keyword evidence="2" id="KW-0808">Transferase</keyword>
<dbReference type="RefSeq" id="WP_159525909.1">
    <property type="nucleotide sequence ID" value="NZ_WUUU01000038.1"/>
</dbReference>
<dbReference type="Pfam" id="PF13527">
    <property type="entry name" value="Acetyltransf_9"/>
    <property type="match status" value="1"/>
</dbReference>
<comment type="caution">
    <text evidence="2">The sequence shown here is derived from an EMBL/GenBank/DDBJ whole genome shotgun (WGS) entry which is preliminary data.</text>
</comment>
<evidence type="ECO:0000259" key="1">
    <source>
        <dbReference type="PROSITE" id="PS51186"/>
    </source>
</evidence>
<dbReference type="PROSITE" id="PS51186">
    <property type="entry name" value="GNAT"/>
    <property type="match status" value="1"/>
</dbReference>
<proteinExistence type="predicted"/>
<accession>A0A6B0SFJ6</accession>
<evidence type="ECO:0000313" key="3">
    <source>
        <dbReference type="Proteomes" id="UP000471521"/>
    </source>
</evidence>
<gene>
    <name evidence="2" type="ORF">GRX66_06965</name>
</gene>
<dbReference type="InterPro" id="IPR016181">
    <property type="entry name" value="Acyl_CoA_acyltransferase"/>
</dbReference>
<dbReference type="GO" id="GO:0016747">
    <property type="term" value="F:acyltransferase activity, transferring groups other than amino-acyl groups"/>
    <property type="evidence" value="ECO:0007669"/>
    <property type="project" value="InterPro"/>
</dbReference>
<keyword evidence="3" id="KW-1185">Reference proteome</keyword>
<dbReference type="InterPro" id="IPR000182">
    <property type="entry name" value="GNAT_dom"/>
</dbReference>
<dbReference type="EMBL" id="WUUU01000038">
    <property type="protein sequence ID" value="MXR20358.1"/>
    <property type="molecule type" value="Genomic_DNA"/>
</dbReference>
<feature type="domain" description="N-acetyltransferase" evidence="1">
    <location>
        <begin position="8"/>
        <end position="161"/>
    </location>
</feature>
<dbReference type="CDD" id="cd04301">
    <property type="entry name" value="NAT_SF"/>
    <property type="match status" value="1"/>
</dbReference>
<dbReference type="Proteomes" id="UP000471521">
    <property type="component" value="Unassembled WGS sequence"/>
</dbReference>
<dbReference type="Gene3D" id="3.40.630.30">
    <property type="match status" value="1"/>
</dbReference>